<keyword evidence="3" id="KW-1185">Reference proteome</keyword>
<protein>
    <recommendedName>
        <fullName evidence="4">L,D-peptidoglycan transpeptidase YkuD, ErfK/YbiS/YcfS/YnhG family</fullName>
    </recommendedName>
</protein>
<gene>
    <name evidence="2" type="ORF">ISP14_02850</name>
</gene>
<comment type="caution">
    <text evidence="2">The sequence shown here is derived from an EMBL/GenBank/DDBJ whole genome shotgun (WGS) entry which is preliminary data.</text>
</comment>
<accession>A0ABW8KC65</accession>
<reference evidence="2 3" key="1">
    <citation type="submission" date="2020-10" db="EMBL/GenBank/DDBJ databases">
        <title>Phylogeny of dyella-like bacteria.</title>
        <authorList>
            <person name="Fu J."/>
        </authorList>
    </citation>
    <scope>NUCLEOTIDE SEQUENCE [LARGE SCALE GENOMIC DNA]</scope>
    <source>
        <strain evidence="2 3">DKC-1</strain>
    </source>
</reference>
<dbReference type="Proteomes" id="UP001620397">
    <property type="component" value="Unassembled WGS sequence"/>
</dbReference>
<name>A0ABW8KC65_9GAMM</name>
<feature type="signal peptide" evidence="1">
    <location>
        <begin position="1"/>
        <end position="26"/>
    </location>
</feature>
<sequence>MAFQRSFRLRLVPALALLALSAAAAAGEPKTAEADHWRSARQLVLVIVPDWNAGHGKLRTFTRGPHGWAAAGIDAPVVIGKNGAAWGLGLNELRSDGPVKHEGDDRSPAGVFRVGTVFGYATRADTAMPYRALSASDYCVDVSGTAQYNRIVDATVVGEDAVKGSTEPMRRDIHVHGDQAYRLGFNIEQNPQAKPLGGSCIFGHLWKSPSTPTAGCTAMTPAVMQSLVAWLKPQQQPVFVLLPQSAYLKLREHWQLPRVDAEPAR</sequence>
<evidence type="ECO:0008006" key="4">
    <source>
        <dbReference type="Google" id="ProtNLM"/>
    </source>
</evidence>
<dbReference type="EMBL" id="JADIKL010000002">
    <property type="protein sequence ID" value="MFK2929723.1"/>
    <property type="molecule type" value="Genomic_DNA"/>
</dbReference>
<dbReference type="RefSeq" id="WP_404536142.1">
    <property type="nucleotide sequence ID" value="NZ_JADIKL010000002.1"/>
</dbReference>
<evidence type="ECO:0000313" key="2">
    <source>
        <dbReference type="EMBL" id="MFK2929723.1"/>
    </source>
</evidence>
<feature type="chain" id="PRO_5046441919" description="L,D-peptidoglycan transpeptidase YkuD, ErfK/YbiS/YcfS/YnhG family" evidence="1">
    <location>
        <begin position="27"/>
        <end position="265"/>
    </location>
</feature>
<dbReference type="PANTHER" id="PTHR38589:SF1">
    <property type="entry name" value="BLR0621 PROTEIN"/>
    <property type="match status" value="1"/>
</dbReference>
<organism evidence="2 3">
    <name type="scientific">Dyella agri</name>
    <dbReference type="NCBI Taxonomy" id="1926869"/>
    <lineage>
        <taxon>Bacteria</taxon>
        <taxon>Pseudomonadati</taxon>
        <taxon>Pseudomonadota</taxon>
        <taxon>Gammaproteobacteria</taxon>
        <taxon>Lysobacterales</taxon>
        <taxon>Rhodanobacteraceae</taxon>
        <taxon>Dyella</taxon>
    </lineage>
</organism>
<dbReference type="PANTHER" id="PTHR38589">
    <property type="entry name" value="BLR0621 PROTEIN"/>
    <property type="match status" value="1"/>
</dbReference>
<evidence type="ECO:0000313" key="3">
    <source>
        <dbReference type="Proteomes" id="UP001620397"/>
    </source>
</evidence>
<proteinExistence type="predicted"/>
<evidence type="ECO:0000256" key="1">
    <source>
        <dbReference type="SAM" id="SignalP"/>
    </source>
</evidence>
<keyword evidence="1" id="KW-0732">Signal</keyword>